<evidence type="ECO:0000256" key="1">
    <source>
        <dbReference type="SAM" id="SignalP"/>
    </source>
</evidence>
<protein>
    <submittedName>
        <fullName evidence="3">Type IX secretion system outer membrane channel protein PorV</fullName>
    </submittedName>
</protein>
<feature type="signal peptide" evidence="1">
    <location>
        <begin position="1"/>
        <end position="21"/>
    </location>
</feature>
<dbReference type="Pfam" id="PF19572">
    <property type="entry name" value="PorV"/>
    <property type="match status" value="1"/>
</dbReference>
<sequence>MRKGFYALALSIFLIAPAAYADEAVDIMNPIITAVPSQSIAPDARGGGMGDLGVATSADLYSQYWNAAKYPFTTSNAGVGVSYTPWLRKLIGEIDLVNVNGYYRFDDVQAISASFRYFSMGKINLTDYGGNFYAQAMPNEFSIDAAYSRKLSENFSMAVAFRFIYSDLNNGQNSSTSGSAQEMYPGWALAADVSGYYDLPIMLSTGDANFRFGFNLSNLGSKVTYDKVTSNFIPANFRLGAGFEFPFDDYNRLSVNLEANKLLVPSQRSRFTEGFDKDDSNTWMMSQDQYSSISSVKGWFWSFADAPGGFVEELQEIMWGVGVEYSYNRQFFVRAGYSNESKYKGNRKYFTVGAGFKLSMFELDAGYVISVANNNPLDGTLRFTLGFDLEGLKNLVDR</sequence>
<gene>
    <name evidence="3" type="primary">porV</name>
    <name evidence="3" type="ORF">IAA73_04605</name>
</gene>
<feature type="domain" description="Type IX secretion system protein PorV" evidence="2">
    <location>
        <begin position="29"/>
        <end position="266"/>
    </location>
</feature>
<accession>A0A9D9HSR3</accession>
<evidence type="ECO:0000313" key="4">
    <source>
        <dbReference type="Proteomes" id="UP000823641"/>
    </source>
</evidence>
<dbReference type="EMBL" id="JADIMG010000047">
    <property type="protein sequence ID" value="MBO8459599.1"/>
    <property type="molecule type" value="Genomic_DNA"/>
</dbReference>
<dbReference type="InterPro" id="IPR045741">
    <property type="entry name" value="PorV"/>
</dbReference>
<evidence type="ECO:0000313" key="3">
    <source>
        <dbReference type="EMBL" id="MBO8459599.1"/>
    </source>
</evidence>
<dbReference type="NCBIfam" id="NF033710">
    <property type="entry name" value="T9SS_OM_PorV"/>
    <property type="match status" value="1"/>
</dbReference>
<feature type="chain" id="PRO_5038659186" evidence="1">
    <location>
        <begin position="22"/>
        <end position="398"/>
    </location>
</feature>
<reference evidence="3" key="2">
    <citation type="journal article" date="2021" name="PeerJ">
        <title>Extensive microbial diversity within the chicken gut microbiome revealed by metagenomics and culture.</title>
        <authorList>
            <person name="Gilroy R."/>
            <person name="Ravi A."/>
            <person name="Getino M."/>
            <person name="Pursley I."/>
            <person name="Horton D.L."/>
            <person name="Alikhan N.F."/>
            <person name="Baker D."/>
            <person name="Gharbi K."/>
            <person name="Hall N."/>
            <person name="Watson M."/>
            <person name="Adriaenssens E.M."/>
            <person name="Foster-Nyarko E."/>
            <person name="Jarju S."/>
            <person name="Secka A."/>
            <person name="Antonio M."/>
            <person name="Oren A."/>
            <person name="Chaudhuri R.R."/>
            <person name="La Ragione R."/>
            <person name="Hildebrand F."/>
            <person name="Pallen M.J."/>
        </authorList>
    </citation>
    <scope>NUCLEOTIDE SEQUENCE</scope>
    <source>
        <strain evidence="3">G3-3990</strain>
    </source>
</reference>
<comment type="caution">
    <text evidence="3">The sequence shown here is derived from an EMBL/GenBank/DDBJ whole genome shotgun (WGS) entry which is preliminary data.</text>
</comment>
<organism evidence="3 4">
    <name type="scientific">Candidatus Gallipaludibacter merdavium</name>
    <dbReference type="NCBI Taxonomy" id="2840839"/>
    <lineage>
        <taxon>Bacteria</taxon>
        <taxon>Pseudomonadati</taxon>
        <taxon>Bacteroidota</taxon>
        <taxon>Bacteroidia</taxon>
        <taxon>Bacteroidales</taxon>
        <taxon>Candidatus Gallipaludibacter</taxon>
    </lineage>
</organism>
<proteinExistence type="predicted"/>
<reference evidence="3" key="1">
    <citation type="submission" date="2020-10" db="EMBL/GenBank/DDBJ databases">
        <authorList>
            <person name="Gilroy R."/>
        </authorList>
    </citation>
    <scope>NUCLEOTIDE SEQUENCE</scope>
    <source>
        <strain evidence="3">G3-3990</strain>
    </source>
</reference>
<dbReference type="NCBIfam" id="NF033709">
    <property type="entry name" value="PorV_fam"/>
    <property type="match status" value="1"/>
</dbReference>
<dbReference type="InterPro" id="IPR047799">
    <property type="entry name" value="T9SS_OM_PorV"/>
</dbReference>
<name>A0A9D9HSR3_9BACT</name>
<dbReference type="Proteomes" id="UP000823641">
    <property type="component" value="Unassembled WGS sequence"/>
</dbReference>
<dbReference type="AlphaFoldDB" id="A0A9D9HSR3"/>
<evidence type="ECO:0000259" key="2">
    <source>
        <dbReference type="Pfam" id="PF19572"/>
    </source>
</evidence>
<keyword evidence="1" id="KW-0732">Signal</keyword>
<dbReference type="Gene3D" id="2.40.160.60">
    <property type="entry name" value="Outer membrane protein transport protein (OMPP1/FadL/TodX)"/>
    <property type="match status" value="1"/>
</dbReference>